<evidence type="ECO:0000259" key="1">
    <source>
        <dbReference type="Pfam" id="PF00149"/>
    </source>
</evidence>
<dbReference type="Gene3D" id="3.60.21.10">
    <property type="match status" value="1"/>
</dbReference>
<dbReference type="InterPro" id="IPR051918">
    <property type="entry name" value="STPP_CPPED1"/>
</dbReference>
<dbReference type="AlphaFoldDB" id="A0A7K1SGP5"/>
<reference evidence="2 3" key="1">
    <citation type="submission" date="2019-12" db="EMBL/GenBank/DDBJ databases">
        <title>Spirosoma sp. HMF4905 genome sequencing and assembly.</title>
        <authorList>
            <person name="Kang H."/>
            <person name="Cha I."/>
            <person name="Kim H."/>
            <person name="Joh K."/>
        </authorList>
    </citation>
    <scope>NUCLEOTIDE SEQUENCE [LARGE SCALE GENOMIC DNA]</scope>
    <source>
        <strain evidence="2 3">HMF4905</strain>
    </source>
</reference>
<protein>
    <submittedName>
        <fullName evidence="2">Transcriptional regulator</fullName>
    </submittedName>
</protein>
<proteinExistence type="predicted"/>
<dbReference type="GO" id="GO:0016787">
    <property type="term" value="F:hydrolase activity"/>
    <property type="evidence" value="ECO:0007669"/>
    <property type="project" value="InterPro"/>
</dbReference>
<feature type="domain" description="Calcineurin-like phosphoesterase" evidence="1">
    <location>
        <begin position="37"/>
        <end position="214"/>
    </location>
</feature>
<dbReference type="Proteomes" id="UP000436006">
    <property type="component" value="Unassembled WGS sequence"/>
</dbReference>
<dbReference type="EMBL" id="WPIN01000009">
    <property type="protein sequence ID" value="MVM32923.1"/>
    <property type="molecule type" value="Genomic_DNA"/>
</dbReference>
<dbReference type="PROSITE" id="PS51257">
    <property type="entry name" value="PROKAR_LIPOPROTEIN"/>
    <property type="match status" value="1"/>
</dbReference>
<evidence type="ECO:0000313" key="3">
    <source>
        <dbReference type="Proteomes" id="UP000436006"/>
    </source>
</evidence>
<sequence length="271" mass="30243">MIQFSRRLFLQGTLGAVSAALLASCKHENATTPLPELRFAVASDGHLGEPSTTSDQFYSDLLAALKKEHQTKPLQFVVINGDLVHEGNNGLLPKAKAYLDTLPVPYYVTRGNHDRVSVDTWQQLWGYGTNHVVELNNATLIFLDTSNETGDTLCGDDVWLRQVLTTARSTVPVFLFMHIPFIHNIQATDVCSGIVSVLTDFSTVRAVFHGHDHTKDQGIFYQKSAVLFDAHFGSSWGTAYRGYRIVEQDGQALNTYQYDFINQKQINSLTF</sequence>
<evidence type="ECO:0000313" key="2">
    <source>
        <dbReference type="EMBL" id="MVM32923.1"/>
    </source>
</evidence>
<dbReference type="RefSeq" id="WP_157587641.1">
    <property type="nucleotide sequence ID" value="NZ_WPIN01000009.1"/>
</dbReference>
<dbReference type="InterPro" id="IPR006311">
    <property type="entry name" value="TAT_signal"/>
</dbReference>
<dbReference type="InterPro" id="IPR029052">
    <property type="entry name" value="Metallo-depent_PP-like"/>
</dbReference>
<dbReference type="InterPro" id="IPR004843">
    <property type="entry name" value="Calcineurin-like_PHP"/>
</dbReference>
<dbReference type="PANTHER" id="PTHR43143:SF1">
    <property type="entry name" value="SERINE_THREONINE-PROTEIN PHOSPHATASE CPPED1"/>
    <property type="match status" value="1"/>
</dbReference>
<organism evidence="2 3">
    <name type="scientific">Spirosoma arboris</name>
    <dbReference type="NCBI Taxonomy" id="2682092"/>
    <lineage>
        <taxon>Bacteria</taxon>
        <taxon>Pseudomonadati</taxon>
        <taxon>Bacteroidota</taxon>
        <taxon>Cytophagia</taxon>
        <taxon>Cytophagales</taxon>
        <taxon>Cytophagaceae</taxon>
        <taxon>Spirosoma</taxon>
    </lineage>
</organism>
<dbReference type="Pfam" id="PF00149">
    <property type="entry name" value="Metallophos"/>
    <property type="match status" value="1"/>
</dbReference>
<accession>A0A7K1SGP5</accession>
<dbReference type="PANTHER" id="PTHR43143">
    <property type="entry name" value="METALLOPHOSPHOESTERASE, CALCINEURIN SUPERFAMILY"/>
    <property type="match status" value="1"/>
</dbReference>
<name>A0A7K1SGP5_9BACT</name>
<dbReference type="SUPFAM" id="SSF56300">
    <property type="entry name" value="Metallo-dependent phosphatases"/>
    <property type="match status" value="1"/>
</dbReference>
<gene>
    <name evidence="2" type="ORF">GO755_22980</name>
</gene>
<keyword evidence="3" id="KW-1185">Reference proteome</keyword>
<dbReference type="PROSITE" id="PS51318">
    <property type="entry name" value="TAT"/>
    <property type="match status" value="1"/>
</dbReference>
<comment type="caution">
    <text evidence="2">The sequence shown here is derived from an EMBL/GenBank/DDBJ whole genome shotgun (WGS) entry which is preliminary data.</text>
</comment>